<reference evidence="1 2" key="1">
    <citation type="submission" date="2024-07" db="EMBL/GenBank/DDBJ databases">
        <title>Chromosome-level genome assembly of the water stick insect Ranatra chinensis (Heteroptera: Nepidae).</title>
        <authorList>
            <person name="Liu X."/>
        </authorList>
    </citation>
    <scope>NUCLEOTIDE SEQUENCE [LARGE SCALE GENOMIC DNA]</scope>
    <source>
        <strain evidence="1">Cailab_2021Rc</strain>
        <tissue evidence="1">Muscle</tissue>
    </source>
</reference>
<comment type="caution">
    <text evidence="1">The sequence shown here is derived from an EMBL/GenBank/DDBJ whole genome shotgun (WGS) entry which is preliminary data.</text>
</comment>
<proteinExistence type="predicted"/>
<dbReference type="AlphaFoldDB" id="A0ABD0Y032"/>
<organism evidence="1 2">
    <name type="scientific">Ranatra chinensis</name>
    <dbReference type="NCBI Taxonomy" id="642074"/>
    <lineage>
        <taxon>Eukaryota</taxon>
        <taxon>Metazoa</taxon>
        <taxon>Ecdysozoa</taxon>
        <taxon>Arthropoda</taxon>
        <taxon>Hexapoda</taxon>
        <taxon>Insecta</taxon>
        <taxon>Pterygota</taxon>
        <taxon>Neoptera</taxon>
        <taxon>Paraneoptera</taxon>
        <taxon>Hemiptera</taxon>
        <taxon>Heteroptera</taxon>
        <taxon>Panheteroptera</taxon>
        <taxon>Nepomorpha</taxon>
        <taxon>Nepidae</taxon>
        <taxon>Ranatrinae</taxon>
        <taxon>Ranatra</taxon>
    </lineage>
</organism>
<keyword evidence="2" id="KW-1185">Reference proteome</keyword>
<sequence>MLLERMQASDAEFIECCQQAGLIGTSQSCPSGCGAMRLVCCTAGAGGGGGHWKCLGCGAYRALGTGTWIYETSPLLGLKPAVLTLYFWTWGYPVVAVCHEAEAPPSLVVPLYARCSRVCSDYFRNEVSNVGGPGESVELVRFETPGGLIVLGGMELRSKMNPVFFRVLPARPSRDDVISAIVDNVASGTTIHCGKDIMETLGLVGTDYLQKMWKLYLEPKQNESALIKSTWEEYEVSLPPGTSPRYTPKSLDEFLFRKRMAASRDPFLYFLAIVSTIYPAV</sequence>
<gene>
    <name evidence="1" type="ORF">AAG570_005312</name>
</gene>
<accession>A0ABD0Y032</accession>
<dbReference type="Proteomes" id="UP001558652">
    <property type="component" value="Unassembled WGS sequence"/>
</dbReference>
<evidence type="ECO:0000313" key="2">
    <source>
        <dbReference type="Proteomes" id="UP001558652"/>
    </source>
</evidence>
<evidence type="ECO:0000313" key="1">
    <source>
        <dbReference type="EMBL" id="KAL1116842.1"/>
    </source>
</evidence>
<dbReference type="EMBL" id="JBFDAA010000017">
    <property type="protein sequence ID" value="KAL1116842.1"/>
    <property type="molecule type" value="Genomic_DNA"/>
</dbReference>
<name>A0ABD0Y032_9HEMI</name>
<protein>
    <submittedName>
        <fullName evidence="1">Uncharacterized protein</fullName>
    </submittedName>
</protein>
<dbReference type="PROSITE" id="PS51257">
    <property type="entry name" value="PROKAR_LIPOPROTEIN"/>
    <property type="match status" value="1"/>
</dbReference>